<reference evidence="12" key="1">
    <citation type="journal article" date="2004" name="Nat. Biotechnol.">
        <title>Complete genome sequence of the metabolically versatile photosynthetic bacterium Rhodopseudomonas palustris.</title>
        <authorList>
            <person name="Larimer F.W."/>
            <person name="Chain P."/>
            <person name="Hauser L."/>
            <person name="Lamerdin J."/>
            <person name="Malfatti S."/>
            <person name="Do L."/>
            <person name="Land M.L."/>
            <person name="Pelletier D.A."/>
            <person name="Beatty J.T."/>
            <person name="Lang A.S."/>
            <person name="Tabita F.R."/>
            <person name="Gibson J.L."/>
            <person name="Hanson T.E."/>
            <person name="Bobst C."/>
            <person name="Torres J.L."/>
            <person name="Peres C."/>
            <person name="Harrison F.H."/>
            <person name="Gibson J."/>
            <person name="Harwood C.S."/>
        </authorList>
    </citation>
    <scope>NUCLEOTIDE SEQUENCE [LARGE SCALE GENOMIC DNA]</scope>
    <source>
        <strain evidence="12">CGA009</strain>
    </source>
</reference>
<dbReference type="GO" id="GO:0000155">
    <property type="term" value="F:phosphorelay sensor kinase activity"/>
    <property type="evidence" value="ECO:0007669"/>
    <property type="project" value="InterPro"/>
</dbReference>
<dbReference type="FunFam" id="1.10.287.130:FF:000055">
    <property type="entry name" value="Two-component sensor histidine kinase"/>
    <property type="match status" value="1"/>
</dbReference>
<dbReference type="InterPro" id="IPR005467">
    <property type="entry name" value="His_kinase_dom"/>
</dbReference>
<dbReference type="PDB" id="3VA9">
    <property type="method" value="X-ray"/>
    <property type="resolution" value="2.30 A"/>
    <property type="chains" value="A=35-188"/>
</dbReference>
<dbReference type="SUPFAM" id="SSF55874">
    <property type="entry name" value="ATPase domain of HSP90 chaperone/DNA topoisomerase II/histidine kinase"/>
    <property type="match status" value="1"/>
</dbReference>
<evidence type="ECO:0000256" key="4">
    <source>
        <dbReference type="ARBA" id="ARBA00022679"/>
    </source>
</evidence>
<feature type="coiled-coil region" evidence="9">
    <location>
        <begin position="210"/>
        <end position="237"/>
    </location>
</feature>
<evidence type="ECO:0000256" key="7">
    <source>
        <dbReference type="ARBA" id="ARBA00022840"/>
    </source>
</evidence>
<dbReference type="PDBsum" id="3VA9"/>
<dbReference type="SMART" id="SM00388">
    <property type="entry name" value="HisKA"/>
    <property type="match status" value="1"/>
</dbReference>
<dbReference type="STRING" id="258594.RPA2292"/>
<name>Q6N7G5_RHOPA</name>
<dbReference type="SMART" id="SM00387">
    <property type="entry name" value="HATPase_c"/>
    <property type="match status" value="1"/>
</dbReference>
<feature type="domain" description="Histidine kinase" evidence="11">
    <location>
        <begin position="246"/>
        <end position="461"/>
    </location>
</feature>
<keyword evidence="7" id="KW-0067">ATP-binding</keyword>
<organism evidence="12">
    <name type="scientific">Rhodopseudomonas palustris (strain ATCC BAA-98 / CGA009)</name>
    <dbReference type="NCBI Taxonomy" id="258594"/>
    <lineage>
        <taxon>Bacteria</taxon>
        <taxon>Pseudomonadati</taxon>
        <taxon>Pseudomonadota</taxon>
        <taxon>Alphaproteobacteria</taxon>
        <taxon>Hyphomicrobiales</taxon>
        <taxon>Nitrobacteraceae</taxon>
        <taxon>Rhodopseudomonas</taxon>
    </lineage>
</organism>
<dbReference type="GO" id="GO:0005524">
    <property type="term" value="F:ATP binding"/>
    <property type="evidence" value="ECO:0007669"/>
    <property type="project" value="UniProtKB-KW"/>
</dbReference>
<dbReference type="AlphaFoldDB" id="Q6N7G5"/>
<keyword evidence="4" id="KW-0808">Transferase</keyword>
<keyword evidence="13" id="KW-0002">3D-structure</keyword>
<dbReference type="InterPro" id="IPR003594">
    <property type="entry name" value="HATPase_dom"/>
</dbReference>
<dbReference type="InterPro" id="IPR036890">
    <property type="entry name" value="HATPase_C_sf"/>
</dbReference>
<evidence type="ECO:0000256" key="3">
    <source>
        <dbReference type="ARBA" id="ARBA00022553"/>
    </source>
</evidence>
<sequence>MPMTRKSLSRTFLAPWLLGATLLLFIVIAGALVLNLVRLRDSFAWVQQTNKALLAISAIQQAVLEAETSERGFLLTGIETYRDSYIRARDALAARLDGLRAVLADNPEQIAHIDELRLLTDMRMAQLGRVVELGPERMREALDILEQARVDRLTERIETSLSVLTRAEQALLIQRLSKHDRESLAAALITACLLILAVGSAAIAAFLLEHQRAVTRQQEADQRLQALQAELLRVARLSTMGEMSSALAHELNQPLAAVTNYVQGSRRLIEASSHPDKSKISTALDKAAQQTLRAGAVIQRLREFVGRGETDKTVESLRAIAEDALALASVLTRDRPVDVALSLDPAFDRVLVDKVQVQQVFLNLIRNAFEAMRDQRERKLTIGSRLVEDDMVEVVVADSGPGLDALIAERIFQPFATTKADGMGIGLSISQTIIQAHGGSIKAEPAPGGGTLFRFTLPCSDPIRQHLSFSPAAE</sequence>
<dbReference type="EvolutionaryTrace" id="Q6N7G5"/>
<keyword evidence="9" id="KW-0175">Coiled coil</keyword>
<dbReference type="PROSITE" id="PS50109">
    <property type="entry name" value="HIS_KIN"/>
    <property type="match status" value="1"/>
</dbReference>
<keyword evidence="3" id="KW-0597">Phosphoprotein</keyword>
<evidence type="ECO:0000256" key="8">
    <source>
        <dbReference type="ARBA" id="ARBA00023012"/>
    </source>
</evidence>
<keyword evidence="8" id="KW-0902">Two-component regulatory system</keyword>
<reference evidence="13" key="2">
    <citation type="submission" date="2011-12" db="PDB data bank">
        <title>Crystal structure of the Rhodopseudomonas palustris histidine kinase HK9 sensor domain.</title>
        <authorList>
            <person name="Zhang Z."/>
            <person name="Liu Q."/>
            <person name="Hendrickson W.A."/>
        </authorList>
    </citation>
    <scope>X-RAY CRYSTALLOGRAPHY (2.30 ANGSTROMS) OF 35-188</scope>
</reference>
<evidence type="ECO:0000313" key="12">
    <source>
        <dbReference type="EMBL" id="CAE27733.1"/>
    </source>
</evidence>
<dbReference type="eggNOG" id="COG4191">
    <property type="taxonomic scope" value="Bacteria"/>
</dbReference>
<dbReference type="Gene3D" id="6.10.250.2580">
    <property type="match status" value="1"/>
</dbReference>
<evidence type="ECO:0000259" key="11">
    <source>
        <dbReference type="PROSITE" id="PS50109"/>
    </source>
</evidence>
<dbReference type="Pfam" id="PF05227">
    <property type="entry name" value="CHASE3"/>
    <property type="match status" value="1"/>
</dbReference>
<proteinExistence type="evidence at protein level"/>
<dbReference type="HOGENOM" id="CLU_577302_0_0_5"/>
<dbReference type="Gene3D" id="1.10.287.130">
    <property type="match status" value="1"/>
</dbReference>
<dbReference type="SUPFAM" id="SSF47384">
    <property type="entry name" value="Homodimeric domain of signal transducing histidine kinase"/>
    <property type="match status" value="1"/>
</dbReference>
<evidence type="ECO:0000256" key="1">
    <source>
        <dbReference type="ARBA" id="ARBA00000085"/>
    </source>
</evidence>
<evidence type="ECO:0000256" key="5">
    <source>
        <dbReference type="ARBA" id="ARBA00022741"/>
    </source>
</evidence>
<dbReference type="CDD" id="cd00082">
    <property type="entry name" value="HisKA"/>
    <property type="match status" value="1"/>
</dbReference>
<dbReference type="PhylomeDB" id="Q6N7G5"/>
<evidence type="ECO:0007829" key="13">
    <source>
        <dbReference type="PDB" id="3VA9"/>
    </source>
</evidence>
<keyword evidence="10" id="KW-0812">Transmembrane</keyword>
<dbReference type="InterPro" id="IPR004358">
    <property type="entry name" value="Sig_transdc_His_kin-like_C"/>
</dbReference>
<dbReference type="PANTHER" id="PTHR43065:SF10">
    <property type="entry name" value="PEROXIDE STRESS-ACTIVATED HISTIDINE KINASE MAK3"/>
    <property type="match status" value="1"/>
</dbReference>
<evidence type="ECO:0000256" key="10">
    <source>
        <dbReference type="SAM" id="Phobius"/>
    </source>
</evidence>
<keyword evidence="5" id="KW-0547">Nucleotide-binding</keyword>
<protein>
    <recommendedName>
        <fullName evidence="2">histidine kinase</fullName>
        <ecNumber evidence="2">2.7.13.3</ecNumber>
    </recommendedName>
</protein>
<dbReference type="CDD" id="cd19410">
    <property type="entry name" value="HK9-like_sensor"/>
    <property type="match status" value="1"/>
</dbReference>
<dbReference type="InterPro" id="IPR007891">
    <property type="entry name" value="CHASE3"/>
</dbReference>
<keyword evidence="10" id="KW-1133">Transmembrane helix</keyword>
<gene>
    <name evidence="12" type="ordered locus">RPA2292</name>
</gene>
<dbReference type="Pfam" id="PF02518">
    <property type="entry name" value="HATPase_c"/>
    <property type="match status" value="1"/>
</dbReference>
<dbReference type="PRINTS" id="PR00344">
    <property type="entry name" value="BCTRLSENSOR"/>
</dbReference>
<dbReference type="SMR" id="Q6N7G5"/>
<evidence type="ECO:0000256" key="9">
    <source>
        <dbReference type="SAM" id="Coils"/>
    </source>
</evidence>
<feature type="transmembrane region" description="Helical" evidence="10">
    <location>
        <begin position="184"/>
        <end position="208"/>
    </location>
</feature>
<dbReference type="EC" id="2.7.13.3" evidence="2"/>
<dbReference type="Gene3D" id="3.30.565.10">
    <property type="entry name" value="Histidine kinase-like ATPase, C-terminal domain"/>
    <property type="match status" value="1"/>
</dbReference>
<keyword evidence="10" id="KW-0472">Membrane</keyword>
<comment type="catalytic activity">
    <reaction evidence="1">
        <text>ATP + protein L-histidine = ADP + protein N-phospho-L-histidine.</text>
        <dbReference type="EC" id="2.7.13.3"/>
    </reaction>
</comment>
<dbReference type="InterPro" id="IPR003661">
    <property type="entry name" value="HisK_dim/P_dom"/>
</dbReference>
<accession>Q6N7G5</accession>
<dbReference type="EMBL" id="BX572600">
    <property type="protein sequence ID" value="CAE27733.1"/>
    <property type="molecule type" value="Genomic_DNA"/>
</dbReference>
<evidence type="ECO:0000256" key="2">
    <source>
        <dbReference type="ARBA" id="ARBA00012438"/>
    </source>
</evidence>
<dbReference type="InterPro" id="IPR036097">
    <property type="entry name" value="HisK_dim/P_sf"/>
</dbReference>
<evidence type="ECO:0000256" key="6">
    <source>
        <dbReference type="ARBA" id="ARBA00022777"/>
    </source>
</evidence>
<dbReference type="Pfam" id="PF00512">
    <property type="entry name" value="HisKA"/>
    <property type="match status" value="1"/>
</dbReference>
<dbReference type="eggNOG" id="COG5278">
    <property type="taxonomic scope" value="Bacteria"/>
</dbReference>
<feature type="transmembrane region" description="Helical" evidence="10">
    <location>
        <begin position="12"/>
        <end position="37"/>
    </location>
</feature>
<keyword evidence="6 12" id="KW-0418">Kinase</keyword>
<dbReference type="PANTHER" id="PTHR43065">
    <property type="entry name" value="SENSOR HISTIDINE KINASE"/>
    <property type="match status" value="1"/>
</dbReference>